<name>A0A7J3SKY7_9CREN</name>
<dbReference type="AlphaFoldDB" id="A0A7J3SKY7"/>
<reference evidence="3" key="1">
    <citation type="journal article" date="2020" name="mSystems">
        <title>Genome- and Community-Level Interaction Insights into Carbon Utilization and Element Cycling Functions of Hydrothermarchaeota in Hydrothermal Sediment.</title>
        <authorList>
            <person name="Zhou Z."/>
            <person name="Liu Y."/>
            <person name="Xu W."/>
            <person name="Pan J."/>
            <person name="Luo Z.H."/>
            <person name="Li M."/>
        </authorList>
    </citation>
    <scope>NUCLEOTIDE SEQUENCE [LARGE SCALE GENOMIC DNA]</scope>
    <source>
        <strain evidence="3">SpSt-885</strain>
    </source>
</reference>
<dbReference type="NCBIfam" id="TIGR01209">
    <property type="entry name" value="RNA ligase"/>
    <property type="match status" value="1"/>
</dbReference>
<dbReference type="Pfam" id="PF09414">
    <property type="entry name" value="RNA_ligase"/>
    <property type="match status" value="1"/>
</dbReference>
<dbReference type="Gene3D" id="3.30.470.30">
    <property type="entry name" value="DNA ligase/mRNA capping enzyme"/>
    <property type="match status" value="1"/>
</dbReference>
<dbReference type="Gene3D" id="3.30.70.2160">
    <property type="match status" value="1"/>
</dbReference>
<evidence type="ECO:0000313" key="3">
    <source>
        <dbReference type="EMBL" id="HGZ59932.1"/>
    </source>
</evidence>
<dbReference type="Gene3D" id="3.10.450.740">
    <property type="match status" value="1"/>
</dbReference>
<feature type="domain" description="RNA ligase Pab1020 C-terminal" evidence="2">
    <location>
        <begin position="269"/>
        <end position="376"/>
    </location>
</feature>
<organism evidence="3">
    <name type="scientific">Fervidicoccus fontis</name>
    <dbReference type="NCBI Taxonomy" id="683846"/>
    <lineage>
        <taxon>Archaea</taxon>
        <taxon>Thermoproteota</taxon>
        <taxon>Thermoprotei</taxon>
        <taxon>Fervidicoccales</taxon>
        <taxon>Fervidicoccaceae</taxon>
        <taxon>Fervidicoccus</taxon>
    </lineage>
</organism>
<dbReference type="Pfam" id="PF18330">
    <property type="entry name" value="Lig_C"/>
    <property type="match status" value="1"/>
</dbReference>
<feature type="domain" description="RNA ligase" evidence="1">
    <location>
        <begin position="104"/>
        <end position="256"/>
    </location>
</feature>
<comment type="caution">
    <text evidence="3">The sequence shown here is derived from an EMBL/GenBank/DDBJ whole genome shotgun (WGS) entry which is preliminary data.</text>
</comment>
<dbReference type="InterPro" id="IPR041596">
    <property type="entry name" value="Lig_Pab1020_C"/>
</dbReference>
<dbReference type="InterPro" id="IPR021122">
    <property type="entry name" value="RNA_ligase_dom_REL/Rnl2"/>
</dbReference>
<sequence>MTKNPLPEITRMKSEIKMITYKDLAKALRITELRARRLLKSKSLRKASYGEFEYLVFRRDIGPYPEGTAVIFHDKTSPLMVPGYPSIARILLLSKAVPQHFRDQVVIEEKLNGYNVRVVKFAGKLLAITRGGYICPYTTHRLEKIFSEKRIDDLEDYVVFGEVVGTENPYTRYEYPECKDFCFFVIDVMRGGSFLSADSKREFCSDTGLECVREIDRVDKGEIEKIREIVNSMEKEKREGIVLKDPFNRVPPLKYTTTHTNIGDIAEGMKYMFDEGRTYIFPRILREALKSFEEGADGEELEKKMKKLGEALLAEPISSIKKVSLGGAITEEFTLRFYSESVIDEFLSFMQKQGIILNIKNMERENGEIIMWFMKPKRTNLELRNILNSGLSPLD</sequence>
<gene>
    <name evidence="3" type="ORF">ENW83_01825</name>
</gene>
<evidence type="ECO:0000259" key="1">
    <source>
        <dbReference type="Pfam" id="PF09414"/>
    </source>
</evidence>
<dbReference type="InterPro" id="IPR001072">
    <property type="entry name" value="RNA_ligase_Pab1020"/>
</dbReference>
<keyword evidence="3" id="KW-0436">Ligase</keyword>
<protein>
    <submittedName>
        <fullName evidence="3">RNA ligase</fullName>
    </submittedName>
</protein>
<dbReference type="SUPFAM" id="SSF56091">
    <property type="entry name" value="DNA ligase/mRNA capping enzyme, catalytic domain"/>
    <property type="match status" value="1"/>
</dbReference>
<dbReference type="PRINTS" id="PR01048">
    <property type="entry name" value="Y414FAMILY"/>
</dbReference>
<dbReference type="EMBL" id="DTLS01000050">
    <property type="protein sequence ID" value="HGZ59932.1"/>
    <property type="molecule type" value="Genomic_DNA"/>
</dbReference>
<proteinExistence type="predicted"/>
<dbReference type="Gene3D" id="3.30.1490.70">
    <property type="match status" value="1"/>
</dbReference>
<evidence type="ECO:0000259" key="2">
    <source>
        <dbReference type="Pfam" id="PF18330"/>
    </source>
</evidence>
<dbReference type="GO" id="GO:0016874">
    <property type="term" value="F:ligase activity"/>
    <property type="evidence" value="ECO:0007669"/>
    <property type="project" value="UniProtKB-KW"/>
</dbReference>
<accession>A0A7J3SKY7</accession>